<evidence type="ECO:0000313" key="3">
    <source>
        <dbReference type="Proteomes" id="UP000322524"/>
    </source>
</evidence>
<dbReference type="Pfam" id="PF04309">
    <property type="entry name" value="G3P_antiterm"/>
    <property type="match status" value="1"/>
</dbReference>
<keyword evidence="1" id="KW-0694">RNA-binding</keyword>
<evidence type="ECO:0000313" key="2">
    <source>
        <dbReference type="EMBL" id="TYS64530.1"/>
    </source>
</evidence>
<dbReference type="STRING" id="79883.GCA_001636495_03834"/>
<dbReference type="InterPro" id="IPR013785">
    <property type="entry name" value="Aldolase_TIM"/>
</dbReference>
<dbReference type="Proteomes" id="UP000322524">
    <property type="component" value="Unassembled WGS sequence"/>
</dbReference>
<dbReference type="RefSeq" id="WP_148989635.1">
    <property type="nucleotide sequence ID" value="NZ_VTEV01000008.1"/>
</dbReference>
<dbReference type="PIRSF" id="PIRSF016897">
    <property type="entry name" value="GlpP"/>
    <property type="match status" value="1"/>
</dbReference>
<dbReference type="SUPFAM" id="SSF110391">
    <property type="entry name" value="GlpP-like"/>
    <property type="match status" value="1"/>
</dbReference>
<dbReference type="AlphaFoldDB" id="A0A5D4SMN9"/>
<name>A0A5D4SMN9_9BACI</name>
<organism evidence="2 3">
    <name type="scientific">Sutcliffiella horikoshii</name>
    <dbReference type="NCBI Taxonomy" id="79883"/>
    <lineage>
        <taxon>Bacteria</taxon>
        <taxon>Bacillati</taxon>
        <taxon>Bacillota</taxon>
        <taxon>Bacilli</taxon>
        <taxon>Bacillales</taxon>
        <taxon>Bacillaceae</taxon>
        <taxon>Sutcliffiella</taxon>
    </lineage>
</organism>
<dbReference type="PANTHER" id="PTHR35787:SF1">
    <property type="entry name" value="GLYCEROL UPTAKE OPERON ANTITERMINATOR REGULATORY PROTEIN"/>
    <property type="match status" value="1"/>
</dbReference>
<keyword evidence="1" id="KW-0804">Transcription</keyword>
<accession>A0A5D4SMN9</accession>
<dbReference type="GO" id="GO:0006071">
    <property type="term" value="P:glycerol metabolic process"/>
    <property type="evidence" value="ECO:0007669"/>
    <property type="project" value="UniProtKB-UniRule"/>
</dbReference>
<dbReference type="OrthoDB" id="9799580at2"/>
<evidence type="ECO:0000256" key="1">
    <source>
        <dbReference type="PIRNR" id="PIRNR016897"/>
    </source>
</evidence>
<keyword evidence="1" id="KW-0319">Glycerol metabolism</keyword>
<proteinExistence type="predicted"/>
<dbReference type="EMBL" id="VTEV01000008">
    <property type="protein sequence ID" value="TYS64530.1"/>
    <property type="molecule type" value="Genomic_DNA"/>
</dbReference>
<dbReference type="GO" id="GO:0045893">
    <property type="term" value="P:positive regulation of DNA-templated transcription"/>
    <property type="evidence" value="ECO:0007669"/>
    <property type="project" value="TreeGrafter"/>
</dbReference>
<dbReference type="GO" id="GO:0003723">
    <property type="term" value="F:RNA binding"/>
    <property type="evidence" value="ECO:0007669"/>
    <property type="project" value="UniProtKB-KW"/>
</dbReference>
<dbReference type="InterPro" id="IPR006699">
    <property type="entry name" value="GlpP"/>
</dbReference>
<gene>
    <name evidence="2" type="ORF">FZC76_18390</name>
</gene>
<reference evidence="2 3" key="1">
    <citation type="submission" date="2019-08" db="EMBL/GenBank/DDBJ databases">
        <title>Bacillus genomes from the desert of Cuatro Cienegas, Coahuila.</title>
        <authorList>
            <person name="Olmedo-Alvarez G."/>
        </authorList>
    </citation>
    <scope>NUCLEOTIDE SEQUENCE [LARGE SCALE GENOMIC DNA]</scope>
    <source>
        <strain evidence="2 3">CH28_1T</strain>
    </source>
</reference>
<keyword evidence="1" id="KW-0805">Transcription regulation</keyword>
<protein>
    <recommendedName>
        <fullName evidence="1">Glycerol uptake operon antiterminator regulatory protein</fullName>
    </recommendedName>
</protein>
<comment type="caution">
    <text evidence="2">The sequence shown here is derived from an EMBL/GenBank/DDBJ whole genome shotgun (WGS) entry which is preliminary data.</text>
</comment>
<dbReference type="PANTHER" id="PTHR35787">
    <property type="entry name" value="GLYCEROL UPTAKE OPERON ANTITERMINATOR REGULATORY PROTEIN"/>
    <property type="match status" value="1"/>
</dbReference>
<sequence length="185" mass="20656">MTFQNQTILPAIKNGKTLERFLQSNYEYGVILDSQLSQIPNYIKAAKKEKKKLFVHVDLIQGIKNDEHAAEFLCQTLKPAGLVSTRAAVIAKAKQRGIYAIQRLFLLDSNAVEKSYQVIEKVQPDFIEVLPGVVPHMIREVKEKTGIPVFAGGLIRSVEDVDCAIEAGATAVTTSKQDLWEHYSK</sequence>
<dbReference type="Gene3D" id="3.20.20.70">
    <property type="entry name" value="Aldolase class I"/>
    <property type="match status" value="1"/>
</dbReference>
<dbReference type="GO" id="GO:0001072">
    <property type="term" value="F:transcription antitermination factor activity, RNA binding"/>
    <property type="evidence" value="ECO:0007669"/>
    <property type="project" value="TreeGrafter"/>
</dbReference>
<comment type="function">
    <text evidence="1">Regulates expression of the glpD operon. In the presence of glycerol 3-phosphate (G3P) causes antitermination of transcription of glpD at the inverted repeat of the leader region to enhance its transcription. Binds and stabilizes glpD leader mRNA.</text>
</comment>